<dbReference type="AlphaFoldDB" id="A0A8H4A680"/>
<evidence type="ECO:0000313" key="1">
    <source>
        <dbReference type="EMBL" id="KAF0426248.1"/>
    </source>
</evidence>
<evidence type="ECO:0000313" key="2">
    <source>
        <dbReference type="Proteomes" id="UP000439903"/>
    </source>
</evidence>
<gene>
    <name evidence="1" type="ORF">F8M41_006244</name>
</gene>
<reference evidence="1 2" key="1">
    <citation type="journal article" date="2019" name="Environ. Microbiol.">
        <title>At the nexus of three kingdoms: the genome of the mycorrhizal fungus Gigaspora margarita provides insights into plant, endobacterial and fungal interactions.</title>
        <authorList>
            <person name="Venice F."/>
            <person name="Ghignone S."/>
            <person name="Salvioli di Fossalunga A."/>
            <person name="Amselem J."/>
            <person name="Novero M."/>
            <person name="Xianan X."/>
            <person name="Sedzielewska Toro K."/>
            <person name="Morin E."/>
            <person name="Lipzen A."/>
            <person name="Grigoriev I.V."/>
            <person name="Henrissat B."/>
            <person name="Martin F.M."/>
            <person name="Bonfante P."/>
        </authorList>
    </citation>
    <scope>NUCLEOTIDE SEQUENCE [LARGE SCALE GENOMIC DNA]</scope>
    <source>
        <strain evidence="1 2">BEG34</strain>
    </source>
</reference>
<dbReference type="Proteomes" id="UP000439903">
    <property type="component" value="Unassembled WGS sequence"/>
</dbReference>
<accession>A0A8H4A680</accession>
<keyword evidence="2" id="KW-1185">Reference proteome</keyword>
<name>A0A8H4A680_GIGMA</name>
<dbReference type="GO" id="GO:0004713">
    <property type="term" value="F:protein tyrosine kinase activity"/>
    <property type="evidence" value="ECO:0007669"/>
    <property type="project" value="UniProtKB-KW"/>
</dbReference>
<dbReference type="OrthoDB" id="2445072at2759"/>
<sequence length="86" mass="9977">MNHDQNKRPTATVIGNRIGYWLDEMSQDDDSEIKKQFLEADKIKLNVESPKHPNHVYTSKSINIQEITNKLSVLDLHEISEDDDEL</sequence>
<comment type="caution">
    <text evidence="1">The sequence shown here is derived from an EMBL/GenBank/DDBJ whole genome shotgun (WGS) entry which is preliminary data.</text>
</comment>
<organism evidence="1 2">
    <name type="scientific">Gigaspora margarita</name>
    <dbReference type="NCBI Taxonomy" id="4874"/>
    <lineage>
        <taxon>Eukaryota</taxon>
        <taxon>Fungi</taxon>
        <taxon>Fungi incertae sedis</taxon>
        <taxon>Mucoromycota</taxon>
        <taxon>Glomeromycotina</taxon>
        <taxon>Glomeromycetes</taxon>
        <taxon>Diversisporales</taxon>
        <taxon>Gigasporaceae</taxon>
        <taxon>Gigaspora</taxon>
    </lineage>
</organism>
<protein>
    <submittedName>
        <fullName evidence="1">Putative Non-specific protein-tyrosine kinase</fullName>
    </submittedName>
</protein>
<keyword evidence="1" id="KW-0808">Transferase</keyword>
<keyword evidence="1" id="KW-0829">Tyrosine-protein kinase</keyword>
<dbReference type="EMBL" id="WTPW01001610">
    <property type="protein sequence ID" value="KAF0426248.1"/>
    <property type="molecule type" value="Genomic_DNA"/>
</dbReference>
<keyword evidence="1" id="KW-0418">Kinase</keyword>
<proteinExistence type="predicted"/>